<dbReference type="EMBL" id="HACM01011231">
    <property type="protein sequence ID" value="CRZ11673.1"/>
    <property type="molecule type" value="Transcribed_RNA"/>
</dbReference>
<reference evidence="4" key="1">
    <citation type="submission" date="2015-04" db="EMBL/GenBank/DDBJ databases">
        <title>The genome sequence of the plant pathogenic Rhizarian Plasmodiophora brassicae reveals insights in its biotrophic life cycle and the origin of chitin synthesis.</title>
        <authorList>
            <person name="Schwelm A."/>
            <person name="Fogelqvist J."/>
            <person name="Knaust A."/>
            <person name="Julke S."/>
            <person name="Lilja T."/>
            <person name="Dhandapani V."/>
            <person name="Bonilla-Rosso G."/>
            <person name="Karlsson M."/>
            <person name="Shevchenko A."/>
            <person name="Choi S.R."/>
            <person name="Kim H.G."/>
            <person name="Park J.Y."/>
            <person name="Lim Y.P."/>
            <person name="Ludwig-Muller J."/>
            <person name="Dixelius C."/>
        </authorList>
    </citation>
    <scope>NUCLEOTIDE SEQUENCE</scope>
    <source>
        <tissue evidence="4">Potato root galls</tissue>
    </source>
</reference>
<evidence type="ECO:0000259" key="3">
    <source>
        <dbReference type="Pfam" id="PF13359"/>
    </source>
</evidence>
<sequence length="199" mass="22812">MLELIHFDDRWNNWQNLVPSCYVDGVDFQVFERSTWTKNDFSHKFGHAGLRYEIATALGCSKIVHIAGGVPCGLWPDLKLARHCLVPRMIPGEKACADKGYRDGHERFLTSFPRAEATPLQRQINSEIHLIGARHESINARMKNFGCLSARFFRHGREFHPVCFTACANLVQLLMKTKPLFELLPALKKKREAQRKHGD</sequence>
<evidence type="ECO:0000313" key="4">
    <source>
        <dbReference type="EMBL" id="CRZ11673.1"/>
    </source>
</evidence>
<comment type="cofactor">
    <cofactor evidence="1">
        <name>a divalent metal cation</name>
        <dbReference type="ChEBI" id="CHEBI:60240"/>
    </cofactor>
</comment>
<dbReference type="GO" id="GO:0046872">
    <property type="term" value="F:metal ion binding"/>
    <property type="evidence" value="ECO:0007669"/>
    <property type="project" value="UniProtKB-KW"/>
</dbReference>
<organism evidence="4">
    <name type="scientific">Spongospora subterranea</name>
    <dbReference type="NCBI Taxonomy" id="70186"/>
    <lineage>
        <taxon>Eukaryota</taxon>
        <taxon>Sar</taxon>
        <taxon>Rhizaria</taxon>
        <taxon>Endomyxa</taxon>
        <taxon>Phytomyxea</taxon>
        <taxon>Plasmodiophorida</taxon>
        <taxon>Plasmodiophoridae</taxon>
        <taxon>Spongospora</taxon>
    </lineage>
</organism>
<proteinExistence type="predicted"/>
<dbReference type="InterPro" id="IPR027806">
    <property type="entry name" value="HARBI1_dom"/>
</dbReference>
<feature type="domain" description="DDE Tnp4" evidence="3">
    <location>
        <begin position="23"/>
        <end position="171"/>
    </location>
</feature>
<evidence type="ECO:0000256" key="2">
    <source>
        <dbReference type="ARBA" id="ARBA00022723"/>
    </source>
</evidence>
<protein>
    <recommendedName>
        <fullName evidence="3">DDE Tnp4 domain-containing protein</fullName>
    </recommendedName>
</protein>
<name>A0A0H5RCB0_9EUKA</name>
<accession>A0A0H5RCB0</accession>
<keyword evidence="2" id="KW-0479">Metal-binding</keyword>
<dbReference type="Pfam" id="PF13359">
    <property type="entry name" value="DDE_Tnp_4"/>
    <property type="match status" value="1"/>
</dbReference>
<dbReference type="AlphaFoldDB" id="A0A0H5RCB0"/>
<evidence type="ECO:0000256" key="1">
    <source>
        <dbReference type="ARBA" id="ARBA00001968"/>
    </source>
</evidence>